<evidence type="ECO:0000259" key="6">
    <source>
        <dbReference type="PROSITE" id="PS50111"/>
    </source>
</evidence>
<keyword evidence="4" id="KW-0175">Coiled coil</keyword>
<comment type="similarity">
    <text evidence="2">Belongs to the methyl-accepting chemotaxis (MCP) protein family.</text>
</comment>
<feature type="transmembrane region" description="Helical" evidence="5">
    <location>
        <begin position="10"/>
        <end position="29"/>
    </location>
</feature>
<dbReference type="PANTHER" id="PTHR32089:SF112">
    <property type="entry name" value="LYSOZYME-LIKE PROTEIN-RELATED"/>
    <property type="match status" value="1"/>
</dbReference>
<dbReference type="GO" id="GO:0007165">
    <property type="term" value="P:signal transduction"/>
    <property type="evidence" value="ECO:0007669"/>
    <property type="project" value="UniProtKB-KW"/>
</dbReference>
<evidence type="ECO:0000256" key="1">
    <source>
        <dbReference type="ARBA" id="ARBA00023224"/>
    </source>
</evidence>
<protein>
    <submittedName>
        <fullName evidence="8">Methyl-accepting chemotaxis protein</fullName>
    </submittedName>
</protein>
<dbReference type="SMART" id="SM00304">
    <property type="entry name" value="HAMP"/>
    <property type="match status" value="1"/>
</dbReference>
<evidence type="ECO:0000256" key="5">
    <source>
        <dbReference type="SAM" id="Phobius"/>
    </source>
</evidence>
<gene>
    <name evidence="8" type="ORF">SAMN02745248_01158</name>
</gene>
<dbReference type="Pfam" id="PF00672">
    <property type="entry name" value="HAMP"/>
    <property type="match status" value="1"/>
</dbReference>
<keyword evidence="9" id="KW-1185">Reference proteome</keyword>
<feature type="domain" description="HAMP" evidence="7">
    <location>
        <begin position="317"/>
        <end position="369"/>
    </location>
</feature>
<evidence type="ECO:0000256" key="3">
    <source>
        <dbReference type="PROSITE-ProRule" id="PRU00284"/>
    </source>
</evidence>
<reference evidence="8 9" key="1">
    <citation type="submission" date="2016-11" db="EMBL/GenBank/DDBJ databases">
        <authorList>
            <person name="Jaros S."/>
            <person name="Januszkiewicz K."/>
            <person name="Wedrychowicz H."/>
        </authorList>
    </citation>
    <scope>NUCLEOTIDE SEQUENCE [LARGE SCALE GENOMIC DNA]</scope>
    <source>
        <strain evidence="8 9">DSM 3090</strain>
    </source>
</reference>
<keyword evidence="1 3" id="KW-0807">Transducer</keyword>
<dbReference type="Gene3D" id="1.10.287.950">
    <property type="entry name" value="Methyl-accepting chemotaxis protein"/>
    <property type="match status" value="1"/>
</dbReference>
<feature type="domain" description="Methyl-accepting transducer" evidence="6">
    <location>
        <begin position="392"/>
        <end position="642"/>
    </location>
</feature>
<evidence type="ECO:0000259" key="7">
    <source>
        <dbReference type="PROSITE" id="PS50885"/>
    </source>
</evidence>
<dbReference type="InterPro" id="IPR003660">
    <property type="entry name" value="HAMP_dom"/>
</dbReference>
<keyword evidence="5" id="KW-0812">Transmembrane</keyword>
<dbReference type="CDD" id="cd06225">
    <property type="entry name" value="HAMP"/>
    <property type="match status" value="1"/>
</dbReference>
<organism evidence="8 9">
    <name type="scientific">Hathewaya proteolytica DSM 3090</name>
    <dbReference type="NCBI Taxonomy" id="1121331"/>
    <lineage>
        <taxon>Bacteria</taxon>
        <taxon>Bacillati</taxon>
        <taxon>Bacillota</taxon>
        <taxon>Clostridia</taxon>
        <taxon>Eubacteriales</taxon>
        <taxon>Clostridiaceae</taxon>
        <taxon>Hathewaya</taxon>
    </lineage>
</organism>
<name>A0A1M6MTE0_9CLOT</name>
<dbReference type="Pfam" id="PF00015">
    <property type="entry name" value="MCPsignal"/>
    <property type="match status" value="1"/>
</dbReference>
<dbReference type="PROSITE" id="PS50111">
    <property type="entry name" value="CHEMOTAXIS_TRANSDUC_2"/>
    <property type="match status" value="1"/>
</dbReference>
<proteinExistence type="inferred from homology"/>
<sequence>MKKKFIKIPLFFKISMVVFVVMAVELLVFSNSTSKKVTDGMSLSSKNHSIALTKSVMEKLENNQTCEKELYSLVDNKILSIGFMLNNVPFNSINSNMLMTLSKDTSMSEINVVDSNFKILYSNMSDNVGYIYPSDHKIRNLAADNKNYLLEEARVSTVDNKSYKYGTVKLKNNAYVQIGLSVDNIKKLLNKFTMQKSLESLKENKSVLYAAMVEPNGNISAHSEKDLNSKKFNMPSLLLKSQKDKPVVIDSYVGKYKQHVKHISVPYIKNGAFLGSIIIGISNEDTLSLLKNINDSNFTVMIIGLLLSIVVLWITLVIILRPLKKLNKATSEIAEGNFDVKINIKSRDEIGVLGNNFKCMVELLNEKMTTLRDNVKKSSLELLRLSSSQSDSASTNFASFEEILSASQKVTESTTIASESAQKLSDKAMETTEIMASIEEEIKTVLSSTESTEIHAKQGSEDVKDMVNKIIDINTSMSLTKEKMDSLIKASSEIEKITYYIDDIANQTNLLALNAQIESARAGDAGRGFAVVANEIGKLANESLTYSKNINNLVKTTQKQIEDMLKLITNSSVKTEEGNKVAIVMKNTYDKILNSFSVSDDNLRSSSEKMFTVVEAVKEFNNAVENITQANEEIAASMEEISSSINEQTNSMEKLMEEADLLNNTADLLEKSIDDIIK</sequence>
<dbReference type="PANTHER" id="PTHR32089">
    <property type="entry name" value="METHYL-ACCEPTING CHEMOTAXIS PROTEIN MCPB"/>
    <property type="match status" value="1"/>
</dbReference>
<feature type="coiled-coil region" evidence="4">
    <location>
        <begin position="613"/>
        <end position="672"/>
    </location>
</feature>
<dbReference type="SMART" id="SM00283">
    <property type="entry name" value="MA"/>
    <property type="match status" value="1"/>
</dbReference>
<dbReference type="InterPro" id="IPR004089">
    <property type="entry name" value="MCPsignal_dom"/>
</dbReference>
<dbReference type="EMBL" id="FRAD01000008">
    <property type="protein sequence ID" value="SHJ86649.1"/>
    <property type="molecule type" value="Genomic_DNA"/>
</dbReference>
<keyword evidence="5" id="KW-0472">Membrane</keyword>
<accession>A0A1M6MTE0</accession>
<dbReference type="Gene3D" id="6.10.340.10">
    <property type="match status" value="1"/>
</dbReference>
<evidence type="ECO:0000256" key="4">
    <source>
        <dbReference type="SAM" id="Coils"/>
    </source>
</evidence>
<dbReference type="GO" id="GO:0016020">
    <property type="term" value="C:membrane"/>
    <property type="evidence" value="ECO:0007669"/>
    <property type="project" value="InterPro"/>
</dbReference>
<dbReference type="Proteomes" id="UP000183952">
    <property type="component" value="Unassembled WGS sequence"/>
</dbReference>
<evidence type="ECO:0000313" key="9">
    <source>
        <dbReference type="Proteomes" id="UP000183952"/>
    </source>
</evidence>
<dbReference type="STRING" id="1121331.SAMN02745248_01158"/>
<dbReference type="AlphaFoldDB" id="A0A1M6MTE0"/>
<evidence type="ECO:0000313" key="8">
    <source>
        <dbReference type="EMBL" id="SHJ86649.1"/>
    </source>
</evidence>
<evidence type="ECO:0000256" key="2">
    <source>
        <dbReference type="ARBA" id="ARBA00029447"/>
    </source>
</evidence>
<feature type="transmembrane region" description="Helical" evidence="5">
    <location>
        <begin position="298"/>
        <end position="320"/>
    </location>
</feature>
<dbReference type="RefSeq" id="WP_072903176.1">
    <property type="nucleotide sequence ID" value="NZ_FRAD01000008.1"/>
</dbReference>
<dbReference type="PROSITE" id="PS50885">
    <property type="entry name" value="HAMP"/>
    <property type="match status" value="1"/>
</dbReference>
<dbReference type="SUPFAM" id="SSF58104">
    <property type="entry name" value="Methyl-accepting chemotaxis protein (MCP) signaling domain"/>
    <property type="match status" value="1"/>
</dbReference>
<dbReference type="OrthoDB" id="369336at2"/>
<keyword evidence="5" id="KW-1133">Transmembrane helix</keyword>